<evidence type="ECO:0000259" key="2">
    <source>
        <dbReference type="Pfam" id="PF13005"/>
    </source>
</evidence>
<protein>
    <submittedName>
        <fullName evidence="5">Transposase of ISCARN48, IS66 family</fullName>
    </submittedName>
</protein>
<feature type="domain" description="Transposase IS66 zinc-finger binding" evidence="2">
    <location>
        <begin position="126"/>
        <end position="169"/>
    </location>
</feature>
<dbReference type="InterPro" id="IPR004291">
    <property type="entry name" value="Transposase_IS66_central"/>
</dbReference>
<feature type="domain" description="Transposase TnpC homeodomain" evidence="3">
    <location>
        <begin position="47"/>
        <end position="118"/>
    </location>
</feature>
<evidence type="ECO:0000313" key="5">
    <source>
        <dbReference type="EMBL" id="CBH74226.1"/>
    </source>
</evidence>
<proteinExistence type="predicted"/>
<evidence type="ECO:0000259" key="4">
    <source>
        <dbReference type="Pfam" id="PF13817"/>
    </source>
</evidence>
<dbReference type="EMBL" id="CABL01000001">
    <property type="protein sequence ID" value="CBH74226.1"/>
    <property type="molecule type" value="Genomic_DNA"/>
</dbReference>
<dbReference type="AlphaFoldDB" id="E6PCP2"/>
<sequence>MDSANAALPDLDRLNLAELKSMLREQHAELITKDAQLLSYSVEIETLKLQILKLRRMQFGNKSEKRAQQIEQLELWVEELESAEAQRSCELTEQAGTTRTPSVPKQRRAFPAHLPRETQTIAPQQSRCPGCDGELKHLGEDVTEILELEPVRFKVIRQVRTKLACAHCDTIVQAPAPTRPIERGMAGPGLLAHVLVGKYADHLPLYRQAEIYAREGVELDRTLLAQWVGNINALLTPLTDALRAHVFSAEVVHADDTPIPVLAPGRGKTKTGRLWTYVRDERPAAGEAAPAVWFAYTPDRKGEHPQRHLADFTGVLQADGYAGYSKLYDGGQVREAACWAHVRRKFVDLHELHKSPVAAQMLDRIGALYAIEQAIRGRPPEERRAVRQERSRPALDAMHGWLQATLATLSQKSAMAKAIRYALTRWDALIRYCDDGRIEIDNNAAERALRCVALGRKNFLFAGSDAGGERAAAIYSLLGSAKLNGYNPEAFLREVLTRIADHPINQIAELLPWNLNAHATPLTADDATTNLLLQS</sequence>
<name>E6PCP2_9ZZZZ</name>
<dbReference type="Pfam" id="PF13007">
    <property type="entry name" value="LZ_Tnp_IS66"/>
    <property type="match status" value="1"/>
</dbReference>
<dbReference type="InterPro" id="IPR039552">
    <property type="entry name" value="IS66_C"/>
</dbReference>
<organism evidence="5">
    <name type="scientific">mine drainage metagenome</name>
    <dbReference type="NCBI Taxonomy" id="410659"/>
    <lineage>
        <taxon>unclassified sequences</taxon>
        <taxon>metagenomes</taxon>
        <taxon>ecological metagenomes</taxon>
    </lineage>
</organism>
<accession>E6PCP2</accession>
<dbReference type="PANTHER" id="PTHR33678:SF1">
    <property type="entry name" value="BLL1576 PROTEIN"/>
    <property type="match status" value="1"/>
</dbReference>
<feature type="domain" description="Transposase IS66 central" evidence="1">
    <location>
        <begin position="183"/>
        <end position="469"/>
    </location>
</feature>
<dbReference type="Pfam" id="PF03050">
    <property type="entry name" value="DDE_Tnp_IS66"/>
    <property type="match status" value="1"/>
</dbReference>
<dbReference type="Pfam" id="PF13005">
    <property type="entry name" value="zf-IS66"/>
    <property type="match status" value="1"/>
</dbReference>
<dbReference type="InterPro" id="IPR052344">
    <property type="entry name" value="Transposase-related"/>
</dbReference>
<reference evidence="5" key="1">
    <citation type="submission" date="2009-10" db="EMBL/GenBank/DDBJ databases">
        <title>Diversity of trophic interactions inside an arsenic-rich microbial ecosystem.</title>
        <authorList>
            <person name="Bertin P.N."/>
            <person name="Heinrich-Salmeron A."/>
            <person name="Pelletier E."/>
            <person name="Goulhen-Chollet F."/>
            <person name="Arsene-Ploetze F."/>
            <person name="Gallien S."/>
            <person name="Calteau A."/>
            <person name="Vallenet D."/>
            <person name="Casiot C."/>
            <person name="Chane-Woon-Ming B."/>
            <person name="Giloteaux L."/>
            <person name="Barakat M."/>
            <person name="Bonnefoy V."/>
            <person name="Bruneel O."/>
            <person name="Chandler M."/>
            <person name="Cleiss J."/>
            <person name="Duran R."/>
            <person name="Elbaz-Poulichet F."/>
            <person name="Fonknechten N."/>
            <person name="Lauga B."/>
            <person name="Mornico D."/>
            <person name="Ortet P."/>
            <person name="Schaeffer C."/>
            <person name="Siguier P."/>
            <person name="Alexander Thil Smith A."/>
            <person name="Van Dorsselaer A."/>
            <person name="Weissenbach J."/>
            <person name="Medigue C."/>
            <person name="Le Paslier D."/>
        </authorList>
    </citation>
    <scope>NUCLEOTIDE SEQUENCE</scope>
</reference>
<dbReference type="NCBIfam" id="NF033517">
    <property type="entry name" value="transpos_IS66"/>
    <property type="match status" value="1"/>
</dbReference>
<dbReference type="InterPro" id="IPR024474">
    <property type="entry name" value="Znf_dom_IS66"/>
</dbReference>
<dbReference type="Pfam" id="PF13817">
    <property type="entry name" value="DDE_Tnp_IS66_C"/>
    <property type="match status" value="1"/>
</dbReference>
<evidence type="ECO:0000259" key="1">
    <source>
        <dbReference type="Pfam" id="PF03050"/>
    </source>
</evidence>
<evidence type="ECO:0000259" key="3">
    <source>
        <dbReference type="Pfam" id="PF13007"/>
    </source>
</evidence>
<comment type="caution">
    <text evidence="5">The sequence shown here is derived from an EMBL/GenBank/DDBJ whole genome shotgun (WGS) entry which is preliminary data.</text>
</comment>
<dbReference type="PANTHER" id="PTHR33678">
    <property type="entry name" value="BLL1576 PROTEIN"/>
    <property type="match status" value="1"/>
</dbReference>
<dbReference type="InterPro" id="IPR024463">
    <property type="entry name" value="Transposase_TnpC_homeodom"/>
</dbReference>
<feature type="domain" description="Transposase IS66 C-terminal" evidence="4">
    <location>
        <begin position="476"/>
        <end position="513"/>
    </location>
</feature>
<gene>
    <name evidence="5" type="ORF">CARN1_2113</name>
</gene>